<evidence type="ECO:0000259" key="2">
    <source>
        <dbReference type="Pfam" id="PF03807"/>
    </source>
</evidence>
<dbReference type="OrthoDB" id="550646at2759"/>
<evidence type="ECO:0000313" key="3">
    <source>
        <dbReference type="EMBL" id="GIL72900.1"/>
    </source>
</evidence>
<dbReference type="InterPro" id="IPR051267">
    <property type="entry name" value="STEAP_metalloreductase"/>
</dbReference>
<name>A0A8J4FFJ3_9CHLO</name>
<feature type="domain" description="Pyrroline-5-carboxylate reductase catalytic N-terminal" evidence="2">
    <location>
        <begin position="56"/>
        <end position="148"/>
    </location>
</feature>
<dbReference type="Proteomes" id="UP000747110">
    <property type="component" value="Unassembled WGS sequence"/>
</dbReference>
<proteinExistence type="predicted"/>
<feature type="non-terminal residue" evidence="3">
    <location>
        <position position="1"/>
    </location>
</feature>
<dbReference type="EMBL" id="BNCP01000004">
    <property type="protein sequence ID" value="GIL72900.1"/>
    <property type="molecule type" value="Genomic_DNA"/>
</dbReference>
<dbReference type="InterPro" id="IPR036291">
    <property type="entry name" value="NAD(P)-bd_dom_sf"/>
</dbReference>
<evidence type="ECO:0000256" key="1">
    <source>
        <dbReference type="ARBA" id="ARBA00023002"/>
    </source>
</evidence>
<sequence length="271" mass="29243">FTITGRNNCWRRRRRVPSRVPSRSGGSRCIIEIPQRLIPTSVRFAHILICLKMAIKVGIIGAGGVGKTLGQVLAKKHSILFGVRDTAKYADLAKAWNTSVLTVSEAVKSSDVVILAVPGAHDDAGIREIASNLGPDIKGKVLVDATNPVTPYPSLEVRWTGKSAGEVLSEVLPDTAVYKAFNTIGANQMEHADGSGITGEQLTMMFAGGPDHKGLVEEVIADTGFKPVYVGPIRYARNLEALAELWIHLGVPGVGTAEKWGRDFHFQVIRK</sequence>
<dbReference type="GO" id="GO:0016491">
    <property type="term" value="F:oxidoreductase activity"/>
    <property type="evidence" value="ECO:0007669"/>
    <property type="project" value="UniProtKB-KW"/>
</dbReference>
<keyword evidence="1" id="KW-0560">Oxidoreductase</keyword>
<reference evidence="3" key="1">
    <citation type="journal article" date="2021" name="Proc. Natl. Acad. Sci. U.S.A.">
        <title>Three genomes in the algal genus Volvox reveal the fate of a haploid sex-determining region after a transition to homothallism.</title>
        <authorList>
            <person name="Yamamoto K."/>
            <person name="Hamaji T."/>
            <person name="Kawai-Toyooka H."/>
            <person name="Matsuzaki R."/>
            <person name="Takahashi F."/>
            <person name="Nishimura Y."/>
            <person name="Kawachi M."/>
            <person name="Noguchi H."/>
            <person name="Minakuchi Y."/>
            <person name="Umen J.G."/>
            <person name="Toyoda A."/>
            <person name="Nozaki H."/>
        </authorList>
    </citation>
    <scope>NUCLEOTIDE SEQUENCE</scope>
    <source>
        <strain evidence="3">NIES-3786</strain>
    </source>
</reference>
<dbReference type="AlphaFoldDB" id="A0A8J4FFJ3"/>
<dbReference type="Pfam" id="PF03807">
    <property type="entry name" value="F420_oxidored"/>
    <property type="match status" value="1"/>
</dbReference>
<organism evidence="3 4">
    <name type="scientific">Volvox reticuliferus</name>
    <dbReference type="NCBI Taxonomy" id="1737510"/>
    <lineage>
        <taxon>Eukaryota</taxon>
        <taxon>Viridiplantae</taxon>
        <taxon>Chlorophyta</taxon>
        <taxon>core chlorophytes</taxon>
        <taxon>Chlorophyceae</taxon>
        <taxon>CS clade</taxon>
        <taxon>Chlamydomonadales</taxon>
        <taxon>Volvocaceae</taxon>
        <taxon>Volvox</taxon>
    </lineage>
</organism>
<dbReference type="SUPFAM" id="SSF51735">
    <property type="entry name" value="NAD(P)-binding Rossmann-fold domains"/>
    <property type="match status" value="1"/>
</dbReference>
<dbReference type="Gene3D" id="3.40.50.720">
    <property type="entry name" value="NAD(P)-binding Rossmann-like Domain"/>
    <property type="match status" value="1"/>
</dbReference>
<gene>
    <name evidence="3" type="ORF">Vretifemale_3049</name>
</gene>
<keyword evidence="4" id="KW-1185">Reference proteome</keyword>
<accession>A0A8J4FFJ3</accession>
<dbReference type="PANTHER" id="PTHR14239">
    <property type="entry name" value="DUDULIN-RELATED"/>
    <property type="match status" value="1"/>
</dbReference>
<evidence type="ECO:0000313" key="4">
    <source>
        <dbReference type="Proteomes" id="UP000747110"/>
    </source>
</evidence>
<protein>
    <recommendedName>
        <fullName evidence="2">Pyrroline-5-carboxylate reductase catalytic N-terminal domain-containing protein</fullName>
    </recommendedName>
</protein>
<dbReference type="InterPro" id="IPR028939">
    <property type="entry name" value="P5C_Rdtase_cat_N"/>
</dbReference>
<comment type="caution">
    <text evidence="3">The sequence shown here is derived from an EMBL/GenBank/DDBJ whole genome shotgun (WGS) entry which is preliminary data.</text>
</comment>